<keyword evidence="2" id="KW-1185">Reference proteome</keyword>
<gene>
    <name evidence="1" type="ORF">SAMN05444487_12112</name>
</gene>
<sequence>MNGTETVINQVDEQGLNQASAMVTSPTALECYELAKRHYDEKRFAEAQLVIEELFTMEPCHSEGLVLNVRIQSVLGNPEGIQTAYFKVLESHPDRSVAYQEFGHFLLLMEEVPTQAENQLLNSLANQPQDGFAHVLLADVYSRTGRVRQAFLHLEIAVRYPLEDDCYHNLVVRLLNRIHEAGTDTSAVRLTFVSNIGNRGRTRFKRAVRAQQKGYRDKLAISRMLRRVWFKNRVAE</sequence>
<evidence type="ECO:0000313" key="1">
    <source>
        <dbReference type="EMBL" id="SDX50936.1"/>
    </source>
</evidence>
<dbReference type="EMBL" id="FNNQ01000021">
    <property type="protein sequence ID" value="SDX50936.1"/>
    <property type="molecule type" value="Genomic_DNA"/>
</dbReference>
<dbReference type="STRING" id="1048340.SAMN05444487_12112"/>
<dbReference type="InterPro" id="IPR011990">
    <property type="entry name" value="TPR-like_helical_dom_sf"/>
</dbReference>
<dbReference type="RefSeq" id="WP_091742817.1">
    <property type="nucleotide sequence ID" value="NZ_FNNQ01000021.1"/>
</dbReference>
<accession>A0A1H3CA24</accession>
<protein>
    <recommendedName>
        <fullName evidence="3">Tetratricopeptide repeat-containing protein</fullName>
    </recommendedName>
</protein>
<evidence type="ECO:0008006" key="3">
    <source>
        <dbReference type="Google" id="ProtNLM"/>
    </source>
</evidence>
<dbReference type="OrthoDB" id="2989031at2"/>
<evidence type="ECO:0000313" key="2">
    <source>
        <dbReference type="Proteomes" id="UP000198534"/>
    </source>
</evidence>
<dbReference type="Proteomes" id="UP000198534">
    <property type="component" value="Unassembled WGS sequence"/>
</dbReference>
<organism evidence="1 2">
    <name type="scientific">Marininema mesophilum</name>
    <dbReference type="NCBI Taxonomy" id="1048340"/>
    <lineage>
        <taxon>Bacteria</taxon>
        <taxon>Bacillati</taxon>
        <taxon>Bacillota</taxon>
        <taxon>Bacilli</taxon>
        <taxon>Bacillales</taxon>
        <taxon>Thermoactinomycetaceae</taxon>
        <taxon>Marininema</taxon>
    </lineage>
</organism>
<dbReference type="SUPFAM" id="SSF48452">
    <property type="entry name" value="TPR-like"/>
    <property type="match status" value="1"/>
</dbReference>
<name>A0A1H3CA24_9BACL</name>
<proteinExistence type="predicted"/>
<dbReference type="Gene3D" id="1.25.40.10">
    <property type="entry name" value="Tetratricopeptide repeat domain"/>
    <property type="match status" value="1"/>
</dbReference>
<dbReference type="AlphaFoldDB" id="A0A1H3CA24"/>
<reference evidence="1 2" key="1">
    <citation type="submission" date="2016-10" db="EMBL/GenBank/DDBJ databases">
        <authorList>
            <person name="de Groot N.N."/>
        </authorList>
    </citation>
    <scope>NUCLEOTIDE SEQUENCE [LARGE SCALE GENOMIC DNA]</scope>
    <source>
        <strain evidence="1 2">DSM 45610</strain>
    </source>
</reference>